<feature type="compositionally biased region" description="Acidic residues" evidence="1">
    <location>
        <begin position="85"/>
        <end position="131"/>
    </location>
</feature>
<evidence type="ECO:0000313" key="4">
    <source>
        <dbReference type="EnsemblPlants" id="KEH36816"/>
    </source>
</evidence>
<dbReference type="PANTHER" id="PTHR31672">
    <property type="entry name" value="BNACNNG10540D PROTEIN"/>
    <property type="match status" value="1"/>
</dbReference>
<dbReference type="ExpressionAtlas" id="A0A072V585">
    <property type="expression patterns" value="differential"/>
</dbReference>
<dbReference type="STRING" id="3880.A0A072V585"/>
<dbReference type="OrthoDB" id="1924677at2759"/>
<organism evidence="3 5">
    <name type="scientific">Medicago truncatula</name>
    <name type="common">Barrel medic</name>
    <name type="synonym">Medicago tribuloides</name>
    <dbReference type="NCBI Taxonomy" id="3880"/>
    <lineage>
        <taxon>Eukaryota</taxon>
        <taxon>Viridiplantae</taxon>
        <taxon>Streptophyta</taxon>
        <taxon>Embryophyta</taxon>
        <taxon>Tracheophyta</taxon>
        <taxon>Spermatophyta</taxon>
        <taxon>Magnoliopsida</taxon>
        <taxon>eudicotyledons</taxon>
        <taxon>Gunneridae</taxon>
        <taxon>Pentapetalae</taxon>
        <taxon>rosids</taxon>
        <taxon>fabids</taxon>
        <taxon>Fabales</taxon>
        <taxon>Fabaceae</taxon>
        <taxon>Papilionoideae</taxon>
        <taxon>50 kb inversion clade</taxon>
        <taxon>NPAAA clade</taxon>
        <taxon>Hologalegina</taxon>
        <taxon>IRL clade</taxon>
        <taxon>Trifolieae</taxon>
        <taxon>Medicago</taxon>
    </lineage>
</organism>
<dbReference type="AlphaFoldDB" id="A0A072V585"/>
<dbReference type="PANTHER" id="PTHR31672:SF13">
    <property type="entry name" value="F-BOX PROTEIN CPR30-LIKE"/>
    <property type="match status" value="1"/>
</dbReference>
<evidence type="ECO:0000313" key="5">
    <source>
        <dbReference type="Proteomes" id="UP000002051"/>
    </source>
</evidence>
<evidence type="ECO:0000256" key="1">
    <source>
        <dbReference type="SAM" id="MobiDB-lite"/>
    </source>
</evidence>
<dbReference type="Proteomes" id="UP000002051">
    <property type="component" value="Chromosome 2"/>
</dbReference>
<reference evidence="3 5" key="1">
    <citation type="journal article" date="2011" name="Nature">
        <title>The Medicago genome provides insight into the evolution of rhizobial symbioses.</title>
        <authorList>
            <person name="Young N.D."/>
            <person name="Debelle F."/>
            <person name="Oldroyd G.E."/>
            <person name="Geurts R."/>
            <person name="Cannon S.B."/>
            <person name="Udvardi M.K."/>
            <person name="Benedito V.A."/>
            <person name="Mayer K.F."/>
            <person name="Gouzy J."/>
            <person name="Schoof H."/>
            <person name="Van de Peer Y."/>
            <person name="Proost S."/>
            <person name="Cook D.R."/>
            <person name="Meyers B.C."/>
            <person name="Spannagl M."/>
            <person name="Cheung F."/>
            <person name="De Mita S."/>
            <person name="Krishnakumar V."/>
            <person name="Gundlach H."/>
            <person name="Zhou S."/>
            <person name="Mudge J."/>
            <person name="Bharti A.K."/>
            <person name="Murray J.D."/>
            <person name="Naoumkina M.A."/>
            <person name="Rosen B."/>
            <person name="Silverstein K.A."/>
            <person name="Tang H."/>
            <person name="Rombauts S."/>
            <person name="Zhao P.X."/>
            <person name="Zhou P."/>
            <person name="Barbe V."/>
            <person name="Bardou P."/>
            <person name="Bechner M."/>
            <person name="Bellec A."/>
            <person name="Berger A."/>
            <person name="Berges H."/>
            <person name="Bidwell S."/>
            <person name="Bisseling T."/>
            <person name="Choisne N."/>
            <person name="Couloux A."/>
            <person name="Denny R."/>
            <person name="Deshpande S."/>
            <person name="Dai X."/>
            <person name="Doyle J.J."/>
            <person name="Dudez A.M."/>
            <person name="Farmer A.D."/>
            <person name="Fouteau S."/>
            <person name="Franken C."/>
            <person name="Gibelin C."/>
            <person name="Gish J."/>
            <person name="Goldstein S."/>
            <person name="Gonzalez A.J."/>
            <person name="Green P.J."/>
            <person name="Hallab A."/>
            <person name="Hartog M."/>
            <person name="Hua A."/>
            <person name="Humphray S.J."/>
            <person name="Jeong D.H."/>
            <person name="Jing Y."/>
            <person name="Jocker A."/>
            <person name="Kenton S.M."/>
            <person name="Kim D.J."/>
            <person name="Klee K."/>
            <person name="Lai H."/>
            <person name="Lang C."/>
            <person name="Lin S."/>
            <person name="Macmil S.L."/>
            <person name="Magdelenat G."/>
            <person name="Matthews L."/>
            <person name="McCorrison J."/>
            <person name="Monaghan E.L."/>
            <person name="Mun J.H."/>
            <person name="Najar F.Z."/>
            <person name="Nicholson C."/>
            <person name="Noirot C."/>
            <person name="O'Bleness M."/>
            <person name="Paule C.R."/>
            <person name="Poulain J."/>
            <person name="Prion F."/>
            <person name="Qin B."/>
            <person name="Qu C."/>
            <person name="Retzel E.F."/>
            <person name="Riddle C."/>
            <person name="Sallet E."/>
            <person name="Samain S."/>
            <person name="Samson N."/>
            <person name="Sanders I."/>
            <person name="Saurat O."/>
            <person name="Scarpelli C."/>
            <person name="Schiex T."/>
            <person name="Segurens B."/>
            <person name="Severin A.J."/>
            <person name="Sherrier D.J."/>
            <person name="Shi R."/>
            <person name="Sims S."/>
            <person name="Singer S.R."/>
            <person name="Sinharoy S."/>
            <person name="Sterck L."/>
            <person name="Viollet A."/>
            <person name="Wang B.B."/>
            <person name="Wang K."/>
            <person name="Wang M."/>
            <person name="Wang X."/>
            <person name="Warfsmann J."/>
            <person name="Weissenbach J."/>
            <person name="White D.D."/>
            <person name="White J.D."/>
            <person name="Wiley G.B."/>
            <person name="Wincker P."/>
            <person name="Xing Y."/>
            <person name="Yang L."/>
            <person name="Yao Z."/>
            <person name="Ying F."/>
            <person name="Zhai J."/>
            <person name="Zhou L."/>
            <person name="Zuber A."/>
            <person name="Denarie J."/>
            <person name="Dixon R.A."/>
            <person name="May G.D."/>
            <person name="Schwartz D.C."/>
            <person name="Rogers J."/>
            <person name="Quetier F."/>
            <person name="Town C.D."/>
            <person name="Roe B.A."/>
        </authorList>
    </citation>
    <scope>NUCLEOTIDE SEQUENCE [LARGE SCALE GENOMIC DNA]</scope>
    <source>
        <strain evidence="3">A17</strain>
        <strain evidence="4 5">cv. Jemalong A17</strain>
    </source>
</reference>
<feature type="domain" description="F-box" evidence="2">
    <location>
        <begin position="10"/>
        <end position="56"/>
    </location>
</feature>
<protein>
    <submittedName>
        <fullName evidence="3">F-box-like protein</fullName>
    </submittedName>
</protein>
<dbReference type="InterPro" id="IPR001810">
    <property type="entry name" value="F-box_dom"/>
</dbReference>
<dbReference type="SMART" id="SM00256">
    <property type="entry name" value="FBOX"/>
    <property type="match status" value="1"/>
</dbReference>
<accession>A0A072V585</accession>
<dbReference type="InterPro" id="IPR050796">
    <property type="entry name" value="SCF_F-box_component"/>
</dbReference>
<dbReference type="KEGG" id="mtr:25486122"/>
<reference evidence="3 5" key="2">
    <citation type="journal article" date="2014" name="BMC Genomics">
        <title>An improved genome release (version Mt4.0) for the model legume Medicago truncatula.</title>
        <authorList>
            <person name="Tang H."/>
            <person name="Krishnakumar V."/>
            <person name="Bidwell S."/>
            <person name="Rosen B."/>
            <person name="Chan A."/>
            <person name="Zhou S."/>
            <person name="Gentzbittel L."/>
            <person name="Childs K.L."/>
            <person name="Yandell M."/>
            <person name="Gundlach H."/>
            <person name="Mayer K.F."/>
            <person name="Schwartz D.C."/>
            <person name="Town C.D."/>
        </authorList>
    </citation>
    <scope>GENOME REANNOTATION</scope>
    <source>
        <strain evidence="3">A17</strain>
        <strain evidence="4 5">cv. Jemalong A17</strain>
    </source>
</reference>
<dbReference type="Pfam" id="PF00646">
    <property type="entry name" value="F-box"/>
    <property type="match status" value="1"/>
</dbReference>
<evidence type="ECO:0000259" key="2">
    <source>
        <dbReference type="PROSITE" id="PS50181"/>
    </source>
</evidence>
<proteinExistence type="predicted"/>
<reference evidence="4" key="3">
    <citation type="submission" date="2015-04" db="UniProtKB">
        <authorList>
            <consortium name="EnsemblPlants"/>
        </authorList>
    </citation>
    <scope>IDENTIFICATION</scope>
    <source>
        <strain evidence="4">cv. Jemalong A17</strain>
    </source>
</reference>
<dbReference type="EMBL" id="CM001218">
    <property type="protein sequence ID" value="KEH36816.1"/>
    <property type="molecule type" value="Genomic_DNA"/>
</dbReference>
<name>A0A072V585_MEDTR</name>
<evidence type="ECO:0000313" key="3">
    <source>
        <dbReference type="EMBL" id="KEH36816.1"/>
    </source>
</evidence>
<dbReference type="PROSITE" id="PS50181">
    <property type="entry name" value="FBOX"/>
    <property type="match status" value="1"/>
</dbReference>
<sequence>MAAMAEATAESQNTILPEDLIIEILSRFEPSDYLQLRCVCKWWKSLVLDRYFLEKHIRISVTEIMYLVCNAVKRLKPFELHRKEEEDEEAVEEEDFDDDEEDFDDDEEVVEEEDFDEEEEDVDGAGSEEEKESAWKVVIEFLRQKEAVPLDNFLKILRGIKEQYESIRDDMQIAEDIVKCLQNILQVRLSQVMNQSTILF</sequence>
<keyword evidence="5" id="KW-1185">Reference proteome</keyword>
<dbReference type="SUPFAM" id="SSF81383">
    <property type="entry name" value="F-box domain"/>
    <property type="match status" value="1"/>
</dbReference>
<feature type="region of interest" description="Disordered" evidence="1">
    <location>
        <begin position="83"/>
        <end position="131"/>
    </location>
</feature>
<gene>
    <name evidence="4" type="primary">25486122</name>
    <name evidence="3" type="ordered locus">MTR_2g022750</name>
</gene>
<dbReference type="EnsemblPlants" id="KEH36816">
    <property type="protein sequence ID" value="KEH36816"/>
    <property type="gene ID" value="MTR_2g022750"/>
</dbReference>
<dbReference type="InterPro" id="IPR036047">
    <property type="entry name" value="F-box-like_dom_sf"/>
</dbReference>
<dbReference type="Gene3D" id="1.20.1280.50">
    <property type="match status" value="1"/>
</dbReference>